<reference evidence="1" key="1">
    <citation type="submission" date="2019-08" db="EMBL/GenBank/DDBJ databases">
        <authorList>
            <person name="Kucharzyk K."/>
            <person name="Murdoch R.W."/>
            <person name="Higgins S."/>
            <person name="Loffler F."/>
        </authorList>
    </citation>
    <scope>NUCLEOTIDE SEQUENCE</scope>
</reference>
<comment type="caution">
    <text evidence="1">The sequence shown here is derived from an EMBL/GenBank/DDBJ whole genome shotgun (WGS) entry which is preliminary data.</text>
</comment>
<dbReference type="AlphaFoldDB" id="A0A645I1A4"/>
<protein>
    <submittedName>
        <fullName evidence="1">Uncharacterized protein</fullName>
    </submittedName>
</protein>
<sequence length="111" mass="11973">MGGRKGNHTRRGIIVTVGYSDDMTAAVDVPDHDTLRIDKLCRRWLIGDTHHYRRIGIAPVGLLSADGQCELDKGFAAYGGFYIGGQSALIALTDADLSLASADSRNTCQHI</sequence>
<evidence type="ECO:0000313" key="1">
    <source>
        <dbReference type="EMBL" id="MPN45055.1"/>
    </source>
</evidence>
<name>A0A645I1A4_9ZZZZ</name>
<organism evidence="1">
    <name type="scientific">bioreactor metagenome</name>
    <dbReference type="NCBI Taxonomy" id="1076179"/>
    <lineage>
        <taxon>unclassified sequences</taxon>
        <taxon>metagenomes</taxon>
        <taxon>ecological metagenomes</taxon>
    </lineage>
</organism>
<accession>A0A645I1A4</accession>
<gene>
    <name evidence="1" type="ORF">SDC9_192622</name>
</gene>
<dbReference type="EMBL" id="VSSQ01104650">
    <property type="protein sequence ID" value="MPN45055.1"/>
    <property type="molecule type" value="Genomic_DNA"/>
</dbReference>
<proteinExistence type="predicted"/>